<dbReference type="EMBL" id="CAMPGE010015524">
    <property type="protein sequence ID" value="CAI2374138.1"/>
    <property type="molecule type" value="Genomic_DNA"/>
</dbReference>
<keyword evidence="2" id="KW-1185">Reference proteome</keyword>
<reference evidence="1" key="1">
    <citation type="submission" date="2023-07" db="EMBL/GenBank/DDBJ databases">
        <authorList>
            <consortium name="AG Swart"/>
            <person name="Singh M."/>
            <person name="Singh A."/>
            <person name="Seah K."/>
            <person name="Emmerich C."/>
        </authorList>
    </citation>
    <scope>NUCLEOTIDE SEQUENCE</scope>
    <source>
        <strain evidence="1">DP1</strain>
    </source>
</reference>
<protein>
    <submittedName>
        <fullName evidence="1">Uncharacterized protein</fullName>
    </submittedName>
</protein>
<dbReference type="Proteomes" id="UP001295684">
    <property type="component" value="Unassembled WGS sequence"/>
</dbReference>
<gene>
    <name evidence="1" type="ORF">ECRASSUSDP1_LOCUS15490</name>
</gene>
<sequence>MIVGSIAAASGALLYYQTSKEANEEGLEKLKSILQELKAAYIPIYVRSYNMYVNSIREMKDKKDSKEFVQKCIQEQIDTETSKIDEEVCKQFEITVEELSQMIGMYEKDPDVVEMQNLIEENTKRIFEEKRPDFKLEYPDKITPELYFEILTTIFEYLRYEVYCRLRYKIRENNGKLLPKDDIMATLNNINVEEIRKEVITHYDITIDADKEVEEVLKNVYYTHLSEEGFDEQATEVYRHHEDILKKILSLDLASSSDLKASKLEIHPLTGEKRDYFDKEWIKKIDSVPDDDNE</sequence>
<evidence type="ECO:0000313" key="1">
    <source>
        <dbReference type="EMBL" id="CAI2374138.1"/>
    </source>
</evidence>
<evidence type="ECO:0000313" key="2">
    <source>
        <dbReference type="Proteomes" id="UP001295684"/>
    </source>
</evidence>
<organism evidence="1 2">
    <name type="scientific">Euplotes crassus</name>
    <dbReference type="NCBI Taxonomy" id="5936"/>
    <lineage>
        <taxon>Eukaryota</taxon>
        <taxon>Sar</taxon>
        <taxon>Alveolata</taxon>
        <taxon>Ciliophora</taxon>
        <taxon>Intramacronucleata</taxon>
        <taxon>Spirotrichea</taxon>
        <taxon>Hypotrichia</taxon>
        <taxon>Euplotida</taxon>
        <taxon>Euplotidae</taxon>
        <taxon>Moneuplotes</taxon>
    </lineage>
</organism>
<accession>A0AAD2CYY0</accession>
<proteinExistence type="predicted"/>
<name>A0AAD2CYY0_EUPCR</name>
<dbReference type="AlphaFoldDB" id="A0AAD2CYY0"/>
<comment type="caution">
    <text evidence="1">The sequence shown here is derived from an EMBL/GenBank/DDBJ whole genome shotgun (WGS) entry which is preliminary data.</text>
</comment>